<sequence length="257" mass="29379">MGGETLESSENSENVPENLDEQKEETLSNPEESADEDKNWVTDALQNYLILRLQTLLEHRMIEFISIKRLGNIIREYLEIKVNPIENWNCSWKKLAKRWAKLGCFILENEKLFPNKESLDKMKEMKSPHGSNKMTTRQFLKTICSDQTVPQPRDDSANLLESDNDDTICSDQIVPQPRVDSVNLLESDNDDVESVYEDDLFVCNIEQIPAEESHFVDENELFNPGDYSPKNPVPAPKACIVTPRASKSVSTKLSNDE</sequence>
<dbReference type="WBParaSite" id="JU765_v2.g9963.t1">
    <property type="protein sequence ID" value="JU765_v2.g9963.t1"/>
    <property type="gene ID" value="JU765_v2.g9963"/>
</dbReference>
<dbReference type="Proteomes" id="UP000887576">
    <property type="component" value="Unplaced"/>
</dbReference>
<evidence type="ECO:0000313" key="1">
    <source>
        <dbReference type="Proteomes" id="UP000887576"/>
    </source>
</evidence>
<accession>A0AC34RTC0</accession>
<organism evidence="1 2">
    <name type="scientific">Panagrolaimus sp. JU765</name>
    <dbReference type="NCBI Taxonomy" id="591449"/>
    <lineage>
        <taxon>Eukaryota</taxon>
        <taxon>Metazoa</taxon>
        <taxon>Ecdysozoa</taxon>
        <taxon>Nematoda</taxon>
        <taxon>Chromadorea</taxon>
        <taxon>Rhabditida</taxon>
        <taxon>Tylenchina</taxon>
        <taxon>Panagrolaimomorpha</taxon>
        <taxon>Panagrolaimoidea</taxon>
        <taxon>Panagrolaimidae</taxon>
        <taxon>Panagrolaimus</taxon>
    </lineage>
</organism>
<protein>
    <submittedName>
        <fullName evidence="2">Uncharacterized protein</fullName>
    </submittedName>
</protein>
<evidence type="ECO:0000313" key="2">
    <source>
        <dbReference type="WBParaSite" id="JU765_v2.g9963.t1"/>
    </source>
</evidence>
<name>A0AC34RTC0_9BILA</name>
<reference evidence="2" key="1">
    <citation type="submission" date="2022-11" db="UniProtKB">
        <authorList>
            <consortium name="WormBaseParasite"/>
        </authorList>
    </citation>
    <scope>IDENTIFICATION</scope>
</reference>
<proteinExistence type="predicted"/>